<dbReference type="EMBL" id="CCDI010000001">
    <property type="protein sequence ID" value="CDQ22454.1"/>
    <property type="molecule type" value="Genomic_DNA"/>
</dbReference>
<dbReference type="RefSeq" id="WP_035505776.1">
    <property type="nucleotide sequence ID" value="NZ_CCDH010000002.1"/>
</dbReference>
<comment type="caution">
    <text evidence="1">The sequence shown here is derived from an EMBL/GenBank/DDBJ whole genome shotgun (WGS) entry which is preliminary data.</text>
</comment>
<proteinExistence type="predicted"/>
<name>A0A024P2H1_9BACI</name>
<sequence length="165" mass="18648">MYIYRKQARVAIPLLMLVVLLLMIGCSAGSKTTTEEEKGIIETIVNHQFTGPDLELVDLLEDPAHVVKIGTGETSAKEEPTELDLYLKDIYGSYFNEAMYEEYIGTYAMSTHMEAYNNDYSTDVKDVVVEESERTEGAYTFTVQVNYEGRDEGTNYRSDRASEHG</sequence>
<evidence type="ECO:0000313" key="2">
    <source>
        <dbReference type="Proteomes" id="UP000028868"/>
    </source>
</evidence>
<dbReference type="AlphaFoldDB" id="A0A024P2H1"/>
<reference evidence="2" key="1">
    <citation type="submission" date="2014-03" db="EMBL/GenBank/DDBJ databases">
        <authorList>
            <person name="Urmite Genomes U."/>
        </authorList>
    </citation>
    <scope>NUCLEOTIDE SEQUENCE [LARGE SCALE GENOMIC DNA]</scope>
    <source>
        <strain evidence="2">HD-03</strain>
    </source>
</reference>
<organism evidence="1 2">
    <name type="scientific">Halobacillus karajensis</name>
    <dbReference type="NCBI Taxonomy" id="195088"/>
    <lineage>
        <taxon>Bacteria</taxon>
        <taxon>Bacillati</taxon>
        <taxon>Bacillota</taxon>
        <taxon>Bacilli</taxon>
        <taxon>Bacillales</taxon>
        <taxon>Bacillaceae</taxon>
        <taxon>Halobacillus</taxon>
    </lineage>
</organism>
<evidence type="ECO:0000313" key="1">
    <source>
        <dbReference type="EMBL" id="CDQ22454.1"/>
    </source>
</evidence>
<protein>
    <submittedName>
        <fullName evidence="1">Uncharacterized protein</fullName>
    </submittedName>
</protein>
<gene>
    <name evidence="1" type="ORF">BN983_00662</name>
</gene>
<dbReference type="PROSITE" id="PS51257">
    <property type="entry name" value="PROKAR_LIPOPROTEIN"/>
    <property type="match status" value="1"/>
</dbReference>
<dbReference type="Proteomes" id="UP000028868">
    <property type="component" value="Unassembled WGS sequence"/>
</dbReference>
<keyword evidence="2" id="KW-1185">Reference proteome</keyword>
<reference evidence="1 2" key="2">
    <citation type="submission" date="2014-05" db="EMBL/GenBank/DDBJ databases">
        <title>Draft genome sequence of Halobacillus karajensis HK-03.</title>
        <authorList>
            <person name="Khelaifia S."/>
            <person name="Croce O."/>
            <person name="Lagier J.C."/>
            <person name="Raoult D."/>
        </authorList>
    </citation>
    <scope>NUCLEOTIDE SEQUENCE [LARGE SCALE GENOMIC DNA]</scope>
    <source>
        <strain evidence="1 2">HD-03</strain>
    </source>
</reference>
<accession>A0A024P2H1</accession>